<dbReference type="EMBL" id="SMGR01000004">
    <property type="protein sequence ID" value="TCK99837.1"/>
    <property type="molecule type" value="Genomic_DNA"/>
</dbReference>
<evidence type="ECO:0000259" key="1">
    <source>
        <dbReference type="Pfam" id="PF00685"/>
    </source>
</evidence>
<dbReference type="SUPFAM" id="SSF52540">
    <property type="entry name" value="P-loop containing nucleoside triphosphate hydrolases"/>
    <property type="match status" value="1"/>
</dbReference>
<dbReference type="RefSeq" id="WP_132861670.1">
    <property type="nucleotide sequence ID" value="NZ_SMGR01000004.1"/>
</dbReference>
<dbReference type="OrthoDB" id="981508at2"/>
<sequence length="284" mass="32291">MRTFILGVGAQKSGTTWLHAQLDKQPSFTRSFTKEHHIFDAIHLPECVGFRTNVELKAMDLLKSGHESYEGHPIMKRLAMLADPNQYFAHFNAIIPNPTGMSADITPSYSGLPIQVLRKIRNRFDRLGITVKVVFLMREPITRAESAMRNHLRDQGKIQDVTEAEANRKLLRQVGSEEDALRSSYHLTVRNLRKVFSSENIYLGFFETMFEDSELNRIAEFLKIDPSLFDTGKVVNASPAKILYPSESMLQMRKHYSTVYEFVKSEAGFDTSIWDAAVGKITAS</sequence>
<dbReference type="InterPro" id="IPR000863">
    <property type="entry name" value="Sulfotransferase_dom"/>
</dbReference>
<feature type="domain" description="Sulfotransferase" evidence="1">
    <location>
        <begin position="7"/>
        <end position="227"/>
    </location>
</feature>
<gene>
    <name evidence="2" type="ORF">BXY66_3541</name>
</gene>
<reference evidence="2 3" key="1">
    <citation type="submission" date="2019-03" db="EMBL/GenBank/DDBJ databases">
        <title>Genomic Encyclopedia of Archaeal and Bacterial Type Strains, Phase II (KMG-II): from individual species to whole genera.</title>
        <authorList>
            <person name="Goeker M."/>
        </authorList>
    </citation>
    <scope>NUCLEOTIDE SEQUENCE [LARGE SCALE GENOMIC DNA]</scope>
    <source>
        <strain evidence="2 3">DSM 26433</strain>
    </source>
</reference>
<accession>A0A4R1N1C5</accession>
<dbReference type="Pfam" id="PF00685">
    <property type="entry name" value="Sulfotransfer_1"/>
    <property type="match status" value="1"/>
</dbReference>
<keyword evidence="2" id="KW-0808">Transferase</keyword>
<dbReference type="Proteomes" id="UP000295673">
    <property type="component" value="Unassembled WGS sequence"/>
</dbReference>
<dbReference type="GO" id="GO:0008146">
    <property type="term" value="F:sulfotransferase activity"/>
    <property type="evidence" value="ECO:0007669"/>
    <property type="project" value="InterPro"/>
</dbReference>
<organism evidence="2 3">
    <name type="scientific">Shimia isoporae</name>
    <dbReference type="NCBI Taxonomy" id="647720"/>
    <lineage>
        <taxon>Bacteria</taxon>
        <taxon>Pseudomonadati</taxon>
        <taxon>Pseudomonadota</taxon>
        <taxon>Alphaproteobacteria</taxon>
        <taxon>Rhodobacterales</taxon>
        <taxon>Roseobacteraceae</taxon>
    </lineage>
</organism>
<protein>
    <submittedName>
        <fullName evidence="2">Sulfotransferase domain-containing protein</fullName>
    </submittedName>
</protein>
<evidence type="ECO:0000313" key="2">
    <source>
        <dbReference type="EMBL" id="TCK99837.1"/>
    </source>
</evidence>
<keyword evidence="3" id="KW-1185">Reference proteome</keyword>
<dbReference type="InterPro" id="IPR027417">
    <property type="entry name" value="P-loop_NTPase"/>
</dbReference>
<comment type="caution">
    <text evidence="2">The sequence shown here is derived from an EMBL/GenBank/DDBJ whole genome shotgun (WGS) entry which is preliminary data.</text>
</comment>
<evidence type="ECO:0000313" key="3">
    <source>
        <dbReference type="Proteomes" id="UP000295673"/>
    </source>
</evidence>
<dbReference type="AlphaFoldDB" id="A0A4R1N1C5"/>
<dbReference type="Gene3D" id="3.40.50.300">
    <property type="entry name" value="P-loop containing nucleotide triphosphate hydrolases"/>
    <property type="match status" value="1"/>
</dbReference>
<proteinExistence type="predicted"/>
<name>A0A4R1N1C5_9RHOB</name>